<dbReference type="InterPro" id="IPR028978">
    <property type="entry name" value="Chorismate_lyase_/UTRA_dom_sf"/>
</dbReference>
<dbReference type="SMART" id="SM00345">
    <property type="entry name" value="HTH_GNTR"/>
    <property type="match status" value="1"/>
</dbReference>
<dbReference type="InterPro" id="IPR011663">
    <property type="entry name" value="UTRA"/>
</dbReference>
<proteinExistence type="predicted"/>
<sequence>MSKYLDIAADIERDIISKKYTDKLPRETDLAKKYQTSRVVISRALKVLSVKNMIYVVQGSGIYVKKRDIQFPHMVETAANKHDGFVNSMTGKGNITSHVISFFVRTAESEEAEKLKLKSDDQVYDIIRQRLVNGQPAKLEYTIMPVKVIPGITLEILHGSVYNYIRDELHLDIGRANRIIVADKVDAYDCDYLGCKAGDAILSVHQVAFLKDGTPFEFSETRDRYDRAGYILFEVNN</sequence>
<comment type="caution">
    <text evidence="5">The sequence shown here is derived from an EMBL/GenBank/DDBJ whole genome shotgun (WGS) entry which is preliminary data.</text>
</comment>
<dbReference type="SUPFAM" id="SSF46785">
    <property type="entry name" value="Winged helix' DNA-binding domain"/>
    <property type="match status" value="1"/>
</dbReference>
<dbReference type="EMBL" id="JAGGLU010000001">
    <property type="protein sequence ID" value="MBP2057184.1"/>
    <property type="molecule type" value="Genomic_DNA"/>
</dbReference>
<dbReference type="InterPro" id="IPR000524">
    <property type="entry name" value="Tscrpt_reg_HTH_GntR"/>
</dbReference>
<evidence type="ECO:0000256" key="3">
    <source>
        <dbReference type="ARBA" id="ARBA00023163"/>
    </source>
</evidence>
<evidence type="ECO:0000256" key="1">
    <source>
        <dbReference type="ARBA" id="ARBA00023015"/>
    </source>
</evidence>
<evidence type="ECO:0000259" key="4">
    <source>
        <dbReference type="PROSITE" id="PS50949"/>
    </source>
</evidence>
<protein>
    <submittedName>
        <fullName evidence="5">GntR family transcriptional regulator</fullName>
    </submittedName>
</protein>
<dbReference type="InterPro" id="IPR036390">
    <property type="entry name" value="WH_DNA-bd_sf"/>
</dbReference>
<dbReference type="SMART" id="SM00866">
    <property type="entry name" value="UTRA"/>
    <property type="match status" value="1"/>
</dbReference>
<dbReference type="InterPro" id="IPR036388">
    <property type="entry name" value="WH-like_DNA-bd_sf"/>
</dbReference>
<keyword evidence="2" id="KW-0238">DNA-binding</keyword>
<dbReference type="Pfam" id="PF00392">
    <property type="entry name" value="GntR"/>
    <property type="match status" value="1"/>
</dbReference>
<dbReference type="Pfam" id="PF07702">
    <property type="entry name" value="UTRA"/>
    <property type="match status" value="1"/>
</dbReference>
<evidence type="ECO:0000313" key="5">
    <source>
        <dbReference type="EMBL" id="MBP2057184.1"/>
    </source>
</evidence>
<evidence type="ECO:0000313" key="6">
    <source>
        <dbReference type="Proteomes" id="UP001519292"/>
    </source>
</evidence>
<evidence type="ECO:0000256" key="2">
    <source>
        <dbReference type="ARBA" id="ARBA00023125"/>
    </source>
</evidence>
<dbReference type="Gene3D" id="1.10.10.10">
    <property type="entry name" value="Winged helix-like DNA-binding domain superfamily/Winged helix DNA-binding domain"/>
    <property type="match status" value="1"/>
</dbReference>
<feature type="domain" description="HTH gntR-type" evidence="4">
    <location>
        <begin position="1"/>
        <end position="67"/>
    </location>
</feature>
<reference evidence="5 6" key="1">
    <citation type="submission" date="2021-03" db="EMBL/GenBank/DDBJ databases">
        <title>Genomic Encyclopedia of Type Strains, Phase IV (KMG-IV): sequencing the most valuable type-strain genomes for metagenomic binning, comparative biology and taxonomic classification.</title>
        <authorList>
            <person name="Goeker M."/>
        </authorList>
    </citation>
    <scope>NUCLEOTIDE SEQUENCE [LARGE SCALE GENOMIC DNA]</scope>
    <source>
        <strain evidence="5 6">DSM 101872</strain>
    </source>
</reference>
<dbReference type="PANTHER" id="PTHR44846:SF4">
    <property type="entry name" value="HTH GNTR-TYPE DOMAIN-CONTAINING PROTEIN"/>
    <property type="match status" value="1"/>
</dbReference>
<dbReference type="SUPFAM" id="SSF64288">
    <property type="entry name" value="Chorismate lyase-like"/>
    <property type="match status" value="1"/>
</dbReference>
<keyword evidence="1" id="KW-0805">Transcription regulation</keyword>
<organism evidence="5 6">
    <name type="scientific">Lactobacillus colini</name>
    <dbReference type="NCBI Taxonomy" id="1819254"/>
    <lineage>
        <taxon>Bacteria</taxon>
        <taxon>Bacillati</taxon>
        <taxon>Bacillota</taxon>
        <taxon>Bacilli</taxon>
        <taxon>Lactobacillales</taxon>
        <taxon>Lactobacillaceae</taxon>
        <taxon>Lactobacillus</taxon>
    </lineage>
</organism>
<dbReference type="PANTHER" id="PTHR44846">
    <property type="entry name" value="MANNOSYL-D-GLYCERATE TRANSPORT/METABOLISM SYSTEM REPRESSOR MNGR-RELATED"/>
    <property type="match status" value="1"/>
</dbReference>
<dbReference type="PROSITE" id="PS50949">
    <property type="entry name" value="HTH_GNTR"/>
    <property type="match status" value="1"/>
</dbReference>
<accession>A0ABS4MCQ8</accession>
<dbReference type="Gene3D" id="3.40.1410.10">
    <property type="entry name" value="Chorismate lyase-like"/>
    <property type="match status" value="1"/>
</dbReference>
<gene>
    <name evidence="5" type="ORF">J2Z60_000346</name>
</gene>
<dbReference type="Proteomes" id="UP001519292">
    <property type="component" value="Unassembled WGS sequence"/>
</dbReference>
<dbReference type="RefSeq" id="WP_209685761.1">
    <property type="nucleotide sequence ID" value="NZ_JAGGLU010000001.1"/>
</dbReference>
<keyword evidence="3" id="KW-0804">Transcription</keyword>
<dbReference type="CDD" id="cd07377">
    <property type="entry name" value="WHTH_GntR"/>
    <property type="match status" value="1"/>
</dbReference>
<keyword evidence="6" id="KW-1185">Reference proteome</keyword>
<name>A0ABS4MCQ8_9LACO</name>
<dbReference type="InterPro" id="IPR050679">
    <property type="entry name" value="Bact_HTH_transcr_reg"/>
</dbReference>